<proteinExistence type="predicted"/>
<feature type="region of interest" description="Disordered" evidence="2">
    <location>
        <begin position="1"/>
        <end position="22"/>
    </location>
</feature>
<dbReference type="PANTHER" id="PTHR33221">
    <property type="entry name" value="WINGED HELIX-TURN-HELIX TRANSCRIPTIONAL REGULATOR, RRF2 FAMILY"/>
    <property type="match status" value="1"/>
</dbReference>
<dbReference type="GO" id="GO:0003677">
    <property type="term" value="F:DNA binding"/>
    <property type="evidence" value="ECO:0007669"/>
    <property type="project" value="UniProtKB-KW"/>
</dbReference>
<dbReference type="NCBIfam" id="TIGR00738">
    <property type="entry name" value="rrf2_super"/>
    <property type="match status" value="1"/>
</dbReference>
<comment type="caution">
    <text evidence="3">The sequence shown here is derived from an EMBL/GenBank/DDBJ whole genome shotgun (WGS) entry which is preliminary data.</text>
</comment>
<dbReference type="InterPro" id="IPR000944">
    <property type="entry name" value="Tscrpt_reg_Rrf2"/>
</dbReference>
<dbReference type="Proteomes" id="UP000004386">
    <property type="component" value="Unassembled WGS sequence"/>
</dbReference>
<dbReference type="GO" id="GO:0003700">
    <property type="term" value="F:DNA-binding transcription factor activity"/>
    <property type="evidence" value="ECO:0007669"/>
    <property type="project" value="TreeGrafter"/>
</dbReference>
<organism evidence="3 4">
    <name type="scientific">Brucella intermedia LMG 3301</name>
    <dbReference type="NCBI Taxonomy" id="641118"/>
    <lineage>
        <taxon>Bacteria</taxon>
        <taxon>Pseudomonadati</taxon>
        <taxon>Pseudomonadota</taxon>
        <taxon>Alphaproteobacteria</taxon>
        <taxon>Hyphomicrobiales</taxon>
        <taxon>Brucellaceae</taxon>
        <taxon>Brucella/Ochrobactrum group</taxon>
        <taxon>Brucella</taxon>
    </lineage>
</organism>
<feature type="compositionally biased region" description="Basic and acidic residues" evidence="2">
    <location>
        <begin position="1"/>
        <end position="10"/>
    </location>
</feature>
<protein>
    <submittedName>
        <fullName evidence="3">Rrf2 family protein (Transcriptional regulator)</fullName>
    </submittedName>
</protein>
<dbReference type="NCBIfam" id="NF008886">
    <property type="entry name" value="PRK11920.1"/>
    <property type="match status" value="1"/>
</dbReference>
<sequence length="211" mass="23459">MFRSRLEPFGKADATGPEFKSSSETGMNVFGWSCKLKDWSIAASVEARLLQDVLKGTVMRLTRQTNYAVRMLMYCAANDGKLSRIPEIARAYGVSELFLFKILQPLVEHGLVETVRGRNGGVRLGRAAQDISLFDVVRVTEENFAMAECFENDATECPLVDSCALNSALREALNAFFAVLMKYSIADLVKARPNVRHLLGLDEMEPERVAS</sequence>
<dbReference type="Pfam" id="PF02082">
    <property type="entry name" value="Rrf2"/>
    <property type="match status" value="1"/>
</dbReference>
<dbReference type="InterPro" id="IPR036388">
    <property type="entry name" value="WH-like_DNA-bd_sf"/>
</dbReference>
<reference evidence="3 4" key="1">
    <citation type="submission" date="2009-05" db="EMBL/GenBank/DDBJ databases">
        <authorList>
            <person name="Setubal J.C."/>
            <person name="Boyle S."/>
            <person name="Crasta O.R."/>
            <person name="Gillespie J.J."/>
            <person name="Kenyon R.W."/>
            <person name="Lu J."/>
            <person name="Mane S."/>
            <person name="Nagrani S."/>
            <person name="Shallom J.M."/>
            <person name="Shallom S."/>
            <person name="Shukla M."/>
            <person name="Snyder E.E."/>
            <person name="Sobral B.W."/>
            <person name="Wattam A.R."/>
            <person name="Will R."/>
            <person name="Williams K."/>
            <person name="Yoo H."/>
            <person name="Munk C."/>
            <person name="Tapia R."/>
            <person name="Green L."/>
            <person name="Rogers Y."/>
            <person name="Detter J.C."/>
            <person name="Bruce D."/>
            <person name="Brettin T.S."/>
            <person name="Tsolis R."/>
        </authorList>
    </citation>
    <scope>NUCLEOTIDE SEQUENCE [LARGE SCALE GENOMIC DNA]</scope>
    <source>
        <strain evidence="3 4">LMG 3301</strain>
    </source>
</reference>
<evidence type="ECO:0000313" key="4">
    <source>
        <dbReference type="Proteomes" id="UP000004386"/>
    </source>
</evidence>
<dbReference type="InterPro" id="IPR036390">
    <property type="entry name" value="WH_DNA-bd_sf"/>
</dbReference>
<dbReference type="Gene3D" id="1.10.10.10">
    <property type="entry name" value="Winged helix-like DNA-binding domain superfamily/Winged helix DNA-binding domain"/>
    <property type="match status" value="1"/>
</dbReference>
<dbReference type="AlphaFoldDB" id="C4WL17"/>
<keyword evidence="1" id="KW-0238">DNA-binding</keyword>
<evidence type="ECO:0000256" key="2">
    <source>
        <dbReference type="SAM" id="MobiDB-lite"/>
    </source>
</evidence>
<dbReference type="InterPro" id="IPR030489">
    <property type="entry name" value="TR_Rrf2-type_CS"/>
</dbReference>
<dbReference type="PROSITE" id="PS01332">
    <property type="entry name" value="HTH_RRF2_1"/>
    <property type="match status" value="1"/>
</dbReference>
<accession>C4WL17</accession>
<evidence type="ECO:0000313" key="3">
    <source>
        <dbReference type="EMBL" id="EEQ93551.1"/>
    </source>
</evidence>
<name>C4WL17_9HYPH</name>
<dbReference type="SUPFAM" id="SSF46785">
    <property type="entry name" value="Winged helix' DNA-binding domain"/>
    <property type="match status" value="1"/>
</dbReference>
<dbReference type="PROSITE" id="PS51197">
    <property type="entry name" value="HTH_RRF2_2"/>
    <property type="match status" value="1"/>
</dbReference>
<dbReference type="GO" id="GO:0005829">
    <property type="term" value="C:cytosol"/>
    <property type="evidence" value="ECO:0007669"/>
    <property type="project" value="TreeGrafter"/>
</dbReference>
<evidence type="ECO:0000256" key="1">
    <source>
        <dbReference type="ARBA" id="ARBA00023125"/>
    </source>
</evidence>
<gene>
    <name evidence="3" type="ORF">OINT_2000710</name>
</gene>
<dbReference type="HOGENOM" id="CLU_107144_2_1_5"/>
<dbReference type="EMBL" id="ACQA01000002">
    <property type="protein sequence ID" value="EEQ93551.1"/>
    <property type="molecule type" value="Genomic_DNA"/>
</dbReference>
<dbReference type="PANTHER" id="PTHR33221:SF4">
    <property type="entry name" value="HTH-TYPE TRANSCRIPTIONAL REPRESSOR NSRR"/>
    <property type="match status" value="1"/>
</dbReference>